<dbReference type="SUPFAM" id="SSF46565">
    <property type="entry name" value="Chaperone J-domain"/>
    <property type="match status" value="1"/>
</dbReference>
<feature type="domain" description="J" evidence="2">
    <location>
        <begin position="15"/>
        <end position="93"/>
    </location>
</feature>
<dbReference type="SMART" id="SM00271">
    <property type="entry name" value="DnaJ"/>
    <property type="match status" value="1"/>
</dbReference>
<organism evidence="3 4">
    <name type="scientific">Trichuris trichiura</name>
    <name type="common">Whipworm</name>
    <name type="synonym">Trichocephalus trichiurus</name>
    <dbReference type="NCBI Taxonomy" id="36087"/>
    <lineage>
        <taxon>Eukaryota</taxon>
        <taxon>Metazoa</taxon>
        <taxon>Ecdysozoa</taxon>
        <taxon>Nematoda</taxon>
        <taxon>Enoplea</taxon>
        <taxon>Dorylaimia</taxon>
        <taxon>Trichinellida</taxon>
        <taxon>Trichuridae</taxon>
        <taxon>Trichuris</taxon>
    </lineage>
</organism>
<dbReference type="PANTHER" id="PTHR44500:SF1">
    <property type="entry name" value="DNAJ HOMOLOG SUBFAMILY C MEMBER 12"/>
    <property type="match status" value="1"/>
</dbReference>
<evidence type="ECO:0000259" key="2">
    <source>
        <dbReference type="PROSITE" id="PS50076"/>
    </source>
</evidence>
<dbReference type="OrthoDB" id="436519at2759"/>
<dbReference type="Proteomes" id="UP000030665">
    <property type="component" value="Unassembled WGS sequence"/>
</dbReference>
<dbReference type="Pfam" id="PF00226">
    <property type="entry name" value="DnaJ"/>
    <property type="match status" value="1"/>
</dbReference>
<evidence type="ECO:0000313" key="4">
    <source>
        <dbReference type="Proteomes" id="UP000030665"/>
    </source>
</evidence>
<evidence type="ECO:0000256" key="1">
    <source>
        <dbReference type="ARBA" id="ARBA00023186"/>
    </source>
</evidence>
<proteinExistence type="predicted"/>
<keyword evidence="1" id="KW-0143">Chaperone</keyword>
<dbReference type="Gene3D" id="1.10.287.110">
    <property type="entry name" value="DnaJ domain"/>
    <property type="match status" value="1"/>
</dbReference>
<dbReference type="InterPro" id="IPR001623">
    <property type="entry name" value="DnaJ_domain"/>
</dbReference>
<dbReference type="PANTHER" id="PTHR44500">
    <property type="entry name" value="DNAJ HOMOLOG SUBFAMILY C MEMBER 12"/>
    <property type="match status" value="1"/>
</dbReference>
<name>A0A077Z882_TRITR</name>
<dbReference type="InterPro" id="IPR029827">
    <property type="entry name" value="JDP1-like"/>
</dbReference>
<gene>
    <name evidence="3" type="ORF">TTRE_0000471101</name>
</gene>
<dbReference type="CDD" id="cd06257">
    <property type="entry name" value="DnaJ"/>
    <property type="match status" value="1"/>
</dbReference>
<dbReference type="STRING" id="36087.A0A077Z882"/>
<evidence type="ECO:0000313" key="3">
    <source>
        <dbReference type="EMBL" id="CDW56431.1"/>
    </source>
</evidence>
<dbReference type="AlphaFoldDB" id="A0A077Z882"/>
<keyword evidence="4" id="KW-1185">Reference proteome</keyword>
<reference evidence="3" key="2">
    <citation type="submission" date="2014-03" db="EMBL/GenBank/DDBJ databases">
        <title>The whipworm genome and dual-species transcriptomics of an intimate host-pathogen interaction.</title>
        <authorList>
            <person name="Foth B.J."/>
            <person name="Tsai I.J."/>
            <person name="Reid A.J."/>
            <person name="Bancroft A.J."/>
            <person name="Nichol S."/>
            <person name="Tracey A."/>
            <person name="Holroyd N."/>
            <person name="Cotton J.A."/>
            <person name="Stanley E.J."/>
            <person name="Zarowiecki M."/>
            <person name="Liu J.Z."/>
            <person name="Huckvale T."/>
            <person name="Cooper P.J."/>
            <person name="Grencis R.K."/>
            <person name="Berriman M."/>
        </authorList>
    </citation>
    <scope>NUCLEOTIDE SEQUENCE [LARGE SCALE GENOMIC DNA]</scope>
</reference>
<dbReference type="EMBL" id="HG806038">
    <property type="protein sequence ID" value="CDW56431.1"/>
    <property type="molecule type" value="Genomic_DNA"/>
</dbReference>
<sequence>MNEEIATGSNDLDNDYYAILGCDETSSTEQIIAEYRVRALRLHPDKTGNTRKWYHSWEQMNMIIVADAHFAALSQAKEVLSDPEKRKAYNAWRRCPTFMSFEEWLLRKDFIGMVNDLLCSFFVYA</sequence>
<accession>A0A077Z882</accession>
<dbReference type="PRINTS" id="PR00625">
    <property type="entry name" value="JDOMAIN"/>
</dbReference>
<dbReference type="GO" id="GO:0005737">
    <property type="term" value="C:cytoplasm"/>
    <property type="evidence" value="ECO:0007669"/>
    <property type="project" value="TreeGrafter"/>
</dbReference>
<reference evidence="3" key="1">
    <citation type="submission" date="2014-01" db="EMBL/GenBank/DDBJ databases">
        <authorList>
            <person name="Aslett M."/>
        </authorList>
    </citation>
    <scope>NUCLEOTIDE SEQUENCE</scope>
</reference>
<dbReference type="InterPro" id="IPR036869">
    <property type="entry name" value="J_dom_sf"/>
</dbReference>
<protein>
    <submittedName>
        <fullName evidence="3">Ga isoform</fullName>
    </submittedName>
</protein>
<dbReference type="PROSITE" id="PS50076">
    <property type="entry name" value="DNAJ_2"/>
    <property type="match status" value="1"/>
</dbReference>